<dbReference type="SMART" id="SM00213">
    <property type="entry name" value="UBQ"/>
    <property type="match status" value="1"/>
</dbReference>
<accession>A0A074RI04</accession>
<dbReference type="InterPro" id="IPR050158">
    <property type="entry name" value="Ubiquitin_ubiquitin-like"/>
</dbReference>
<dbReference type="Proteomes" id="UP000027456">
    <property type="component" value="Unassembled WGS sequence"/>
</dbReference>
<organism evidence="2 3">
    <name type="scientific">Rhizoctonia solani 123E</name>
    <dbReference type="NCBI Taxonomy" id="1423351"/>
    <lineage>
        <taxon>Eukaryota</taxon>
        <taxon>Fungi</taxon>
        <taxon>Dikarya</taxon>
        <taxon>Basidiomycota</taxon>
        <taxon>Agaricomycotina</taxon>
        <taxon>Agaricomycetes</taxon>
        <taxon>Cantharellales</taxon>
        <taxon>Ceratobasidiaceae</taxon>
        <taxon>Rhizoctonia</taxon>
    </lineage>
</organism>
<dbReference type="Gene3D" id="3.10.20.90">
    <property type="entry name" value="Phosphatidylinositol 3-kinase Catalytic Subunit, Chain A, domain 1"/>
    <property type="match status" value="1"/>
</dbReference>
<protein>
    <submittedName>
        <fullName evidence="2">Putative polyubiquitin-like protein</fullName>
    </submittedName>
</protein>
<dbReference type="EMBL" id="AZST01002332">
    <property type="protein sequence ID" value="KEP45040.1"/>
    <property type="molecule type" value="Genomic_DNA"/>
</dbReference>
<feature type="domain" description="Ubiquitin-like" evidence="1">
    <location>
        <begin position="99"/>
        <end position="174"/>
    </location>
</feature>
<dbReference type="AlphaFoldDB" id="A0A074RI04"/>
<proteinExistence type="predicted"/>
<dbReference type="HOGENOM" id="CLU_028134_0_0_1"/>
<dbReference type="PANTHER" id="PTHR10666">
    <property type="entry name" value="UBIQUITIN"/>
    <property type="match status" value="1"/>
</dbReference>
<dbReference type="STRING" id="1423351.A0A074RI04"/>
<dbReference type="Pfam" id="PF00240">
    <property type="entry name" value="ubiquitin"/>
    <property type="match status" value="1"/>
</dbReference>
<evidence type="ECO:0000313" key="2">
    <source>
        <dbReference type="EMBL" id="KEP45040.1"/>
    </source>
</evidence>
<dbReference type="PROSITE" id="PS50053">
    <property type="entry name" value="UBIQUITIN_2"/>
    <property type="match status" value="1"/>
</dbReference>
<name>A0A074RI04_9AGAM</name>
<dbReference type="InterPro" id="IPR019956">
    <property type="entry name" value="Ubiquitin_dom"/>
</dbReference>
<sequence length="416" mass="46324">MSNHQCIPPVGTTPSPLIVEYNGRRAMIARNPDYQKTLESITRAFTKIASATRPRGCKIAVTTSLGGVEGVVRITPHSWSTLLPILNCVQVNVYMGGGWQILVKTLTGKTIRLEVDATDTIGDVKLKIQDKEGIPPDQQRLIFDGKQLQNRPKITDYNIYHECLIHLVLRLVGGKPVIYLFPSEPIYNIQVQLSLTQSWSFSQVYPHTAITNLTDHPNNLGQAISWTVDAEPDGTLLDQATGRQVAYLFWEAHTNPKPPLSPMNTRPSTPTPTIVFDPANPSLLPSQTALLPFDKVTGYIDDALLALGLHAEARTSFITYWLPDLSKHTFISLRFLPQNEYETAAPLNITPTPDVTTRVFMLFGGVEASRLEQWDEAVDMARSNVSVWRDIVGIDIVKAQDKTLFRALEWGGMEVK</sequence>
<dbReference type="FunFam" id="3.10.20.90:FF:000160">
    <property type="entry name" value="Polyubiquitin-C"/>
    <property type="match status" value="1"/>
</dbReference>
<dbReference type="PRINTS" id="PR00348">
    <property type="entry name" value="UBIQUITIN"/>
</dbReference>
<gene>
    <name evidence="2" type="ORF">V565_326320</name>
</gene>
<reference evidence="2 3" key="1">
    <citation type="submission" date="2013-12" db="EMBL/GenBank/DDBJ databases">
        <authorList>
            <person name="Cubeta M."/>
            <person name="Pakala S."/>
            <person name="Fedorova N."/>
            <person name="Thomas E."/>
            <person name="Dean R."/>
            <person name="Jabaji S."/>
            <person name="Neate S."/>
            <person name="Toda T."/>
            <person name="Tavantzis S."/>
            <person name="Vilgalys R."/>
            <person name="Bharathan N."/>
            <person name="Pakala S."/>
            <person name="Losada L.S."/>
            <person name="Zafar N."/>
            <person name="Nierman W."/>
        </authorList>
    </citation>
    <scope>NUCLEOTIDE SEQUENCE [LARGE SCALE GENOMIC DNA]</scope>
    <source>
        <strain evidence="2 3">123E</strain>
    </source>
</reference>
<evidence type="ECO:0000313" key="3">
    <source>
        <dbReference type="Proteomes" id="UP000027456"/>
    </source>
</evidence>
<dbReference type="InterPro" id="IPR000626">
    <property type="entry name" value="Ubiquitin-like_dom"/>
</dbReference>
<comment type="caution">
    <text evidence="2">The sequence shown here is derived from an EMBL/GenBank/DDBJ whole genome shotgun (WGS) entry which is preliminary data.</text>
</comment>
<dbReference type="InterPro" id="IPR029071">
    <property type="entry name" value="Ubiquitin-like_domsf"/>
</dbReference>
<evidence type="ECO:0000259" key="1">
    <source>
        <dbReference type="PROSITE" id="PS50053"/>
    </source>
</evidence>
<dbReference type="OrthoDB" id="428577at2759"/>
<keyword evidence="3" id="KW-1185">Reference proteome</keyword>
<dbReference type="SUPFAM" id="SSF54236">
    <property type="entry name" value="Ubiquitin-like"/>
    <property type="match status" value="1"/>
</dbReference>